<dbReference type="Pfam" id="PF00326">
    <property type="entry name" value="Peptidase_S9"/>
    <property type="match status" value="1"/>
</dbReference>
<evidence type="ECO:0000313" key="6">
    <source>
        <dbReference type="EMBL" id="GAA3568472.1"/>
    </source>
</evidence>
<protein>
    <recommendedName>
        <fullName evidence="5">Peptidase S9 prolyl oligopeptidase catalytic domain-containing protein</fullName>
    </recommendedName>
</protein>
<evidence type="ECO:0000256" key="1">
    <source>
        <dbReference type="ARBA" id="ARBA00008645"/>
    </source>
</evidence>
<name>A0ABP6XMJ3_9ACTN</name>
<sequence length="367" mass="39836">MKRPSIALAVLLAVLAGCSAQPDAPAGPADEVPGPVATSAPAATPGPTSSPSPTAVPKKQPAEKKPAQKKKPHPVSMQALVEKRYDGRDLRRGRLLRDQGSYKRYAVTFRGDGEKISGIMNLPDGKGPFPVVVLNHGYIDPDTYWSGQGMPREQDVLARRGFAVLHVDYRNHAGSSDDDGGVDGTDYALRLPYVVDTINAVKAVKASGWDVLDTDHVGWFGRSMGGGVTLRALAVAPGLVDAAAVWASVSSDEADNWERWYADNPERRGTNRRIAKTYGLPDDAPAFWRAASARSSFDRITEPVLVQHGAADRTCPVRWARKTVDALEDADVDVRSDVYPGADHTFEGRTFDRAMDRTADFFEDQLR</sequence>
<dbReference type="PROSITE" id="PS51257">
    <property type="entry name" value="PROKAR_LIPOPROTEIN"/>
    <property type="match status" value="1"/>
</dbReference>
<keyword evidence="7" id="KW-1185">Reference proteome</keyword>
<gene>
    <name evidence="6" type="ORF">GCM10022197_25880</name>
</gene>
<comment type="caution">
    <text evidence="6">The sequence shown here is derived from an EMBL/GenBank/DDBJ whole genome shotgun (WGS) entry which is preliminary data.</text>
</comment>
<evidence type="ECO:0000256" key="4">
    <source>
        <dbReference type="SAM" id="SignalP"/>
    </source>
</evidence>
<feature type="domain" description="Peptidase S9 prolyl oligopeptidase catalytic" evidence="5">
    <location>
        <begin position="153"/>
        <end position="366"/>
    </location>
</feature>
<feature type="chain" id="PRO_5047519978" description="Peptidase S9 prolyl oligopeptidase catalytic domain-containing protein" evidence="4">
    <location>
        <begin position="21"/>
        <end position="367"/>
    </location>
</feature>
<comment type="similarity">
    <text evidence="1">Belongs to the AB hydrolase superfamily.</text>
</comment>
<reference evidence="7" key="1">
    <citation type="journal article" date="2019" name="Int. J. Syst. Evol. Microbiol.">
        <title>The Global Catalogue of Microorganisms (GCM) 10K type strain sequencing project: providing services to taxonomists for standard genome sequencing and annotation.</title>
        <authorList>
            <consortium name="The Broad Institute Genomics Platform"/>
            <consortium name="The Broad Institute Genome Sequencing Center for Infectious Disease"/>
            <person name="Wu L."/>
            <person name="Ma J."/>
        </authorList>
    </citation>
    <scope>NUCLEOTIDE SEQUENCE [LARGE SCALE GENOMIC DNA]</scope>
    <source>
        <strain evidence="7">JCM 16540</strain>
    </source>
</reference>
<dbReference type="InterPro" id="IPR050261">
    <property type="entry name" value="FrsA_esterase"/>
</dbReference>
<dbReference type="Gene3D" id="3.40.50.1820">
    <property type="entry name" value="alpha/beta hydrolase"/>
    <property type="match status" value="1"/>
</dbReference>
<dbReference type="InterPro" id="IPR029058">
    <property type="entry name" value="AB_hydrolase_fold"/>
</dbReference>
<evidence type="ECO:0000256" key="2">
    <source>
        <dbReference type="ARBA" id="ARBA00022801"/>
    </source>
</evidence>
<evidence type="ECO:0000313" key="7">
    <source>
        <dbReference type="Proteomes" id="UP001500767"/>
    </source>
</evidence>
<organism evidence="6 7">
    <name type="scientific">Microlunatus spumicola</name>
    <dbReference type="NCBI Taxonomy" id="81499"/>
    <lineage>
        <taxon>Bacteria</taxon>
        <taxon>Bacillati</taxon>
        <taxon>Actinomycetota</taxon>
        <taxon>Actinomycetes</taxon>
        <taxon>Propionibacteriales</taxon>
        <taxon>Propionibacteriaceae</taxon>
        <taxon>Microlunatus</taxon>
    </lineage>
</organism>
<keyword evidence="4" id="KW-0732">Signal</keyword>
<dbReference type="InterPro" id="IPR001375">
    <property type="entry name" value="Peptidase_S9_cat"/>
</dbReference>
<evidence type="ECO:0000256" key="3">
    <source>
        <dbReference type="SAM" id="MobiDB-lite"/>
    </source>
</evidence>
<feature type="signal peptide" evidence="4">
    <location>
        <begin position="1"/>
        <end position="20"/>
    </location>
</feature>
<feature type="region of interest" description="Disordered" evidence="3">
    <location>
        <begin position="20"/>
        <end position="84"/>
    </location>
</feature>
<accession>A0ABP6XMJ3</accession>
<dbReference type="RefSeq" id="WP_204910299.1">
    <property type="nucleotide sequence ID" value="NZ_BAAAYR010000003.1"/>
</dbReference>
<feature type="compositionally biased region" description="Low complexity" evidence="3">
    <location>
        <begin position="32"/>
        <end position="59"/>
    </location>
</feature>
<dbReference type="Proteomes" id="UP001500767">
    <property type="component" value="Unassembled WGS sequence"/>
</dbReference>
<dbReference type="PANTHER" id="PTHR22946">
    <property type="entry name" value="DIENELACTONE HYDROLASE DOMAIN-CONTAINING PROTEIN-RELATED"/>
    <property type="match status" value="1"/>
</dbReference>
<dbReference type="SUPFAM" id="SSF53474">
    <property type="entry name" value="alpha/beta-Hydrolases"/>
    <property type="match status" value="1"/>
</dbReference>
<dbReference type="PANTHER" id="PTHR22946:SF9">
    <property type="entry name" value="POLYKETIDE TRANSFERASE AF380"/>
    <property type="match status" value="1"/>
</dbReference>
<keyword evidence="2" id="KW-0378">Hydrolase</keyword>
<evidence type="ECO:0000259" key="5">
    <source>
        <dbReference type="Pfam" id="PF00326"/>
    </source>
</evidence>
<proteinExistence type="inferred from homology"/>
<dbReference type="EMBL" id="BAAAYR010000003">
    <property type="protein sequence ID" value="GAA3568472.1"/>
    <property type="molecule type" value="Genomic_DNA"/>
</dbReference>